<evidence type="ECO:0000256" key="6">
    <source>
        <dbReference type="ARBA" id="ARBA00023196"/>
    </source>
</evidence>
<evidence type="ECO:0000256" key="5">
    <source>
        <dbReference type="ARBA" id="ARBA00023136"/>
    </source>
</evidence>
<keyword evidence="5 8" id="KW-0472">Membrane</keyword>
<evidence type="ECO:0000256" key="8">
    <source>
        <dbReference type="HAMAP-Rule" id="MF_01416"/>
    </source>
</evidence>
<dbReference type="EMBL" id="JADKGK010000024">
    <property type="protein sequence ID" value="MBL0005268.1"/>
    <property type="molecule type" value="Genomic_DNA"/>
</dbReference>
<evidence type="ECO:0000313" key="11">
    <source>
        <dbReference type="EMBL" id="MBL0005268.1"/>
    </source>
</evidence>
<evidence type="ECO:0000313" key="13">
    <source>
        <dbReference type="Proteomes" id="UP000726105"/>
    </source>
</evidence>
<dbReference type="NCBIfam" id="TIGR01145">
    <property type="entry name" value="ATP_synt_delta"/>
    <property type="match status" value="1"/>
</dbReference>
<evidence type="ECO:0000313" key="9">
    <source>
        <dbReference type="EMBL" id="MBK6300882.1"/>
    </source>
</evidence>
<comment type="similarity">
    <text evidence="8">Belongs to the ATPase delta chain family.</text>
</comment>
<evidence type="ECO:0000313" key="10">
    <source>
        <dbReference type="EMBL" id="MBK7271632.1"/>
    </source>
</evidence>
<comment type="function">
    <text evidence="8">This protein is part of the stalk that links CF(0) to CF(1). It either transmits conformational changes from CF(0) to CF(1) or is implicated in proton conduction.</text>
</comment>
<keyword evidence="7 8" id="KW-0066">ATP synthesis</keyword>
<gene>
    <name evidence="8" type="primary">atpH</name>
    <name evidence="9" type="ORF">IPF40_07470</name>
    <name evidence="10" type="ORF">IPI13_00120</name>
    <name evidence="11" type="ORF">IPP00_15265</name>
</gene>
<dbReference type="PANTHER" id="PTHR11910">
    <property type="entry name" value="ATP SYNTHASE DELTA CHAIN"/>
    <property type="match status" value="1"/>
</dbReference>
<dbReference type="HAMAP" id="MF_01416">
    <property type="entry name" value="ATP_synth_delta_bact"/>
    <property type="match status" value="1"/>
</dbReference>
<reference evidence="12 13" key="1">
    <citation type="submission" date="2020-10" db="EMBL/GenBank/DDBJ databases">
        <title>Connecting structure to function with the recovery of over 1000 high-quality activated sludge metagenome-assembled genomes encoding full-length rRNA genes using long-read sequencing.</title>
        <authorList>
            <person name="Singleton C.M."/>
            <person name="Petriglieri F."/>
            <person name="Kristensen J.M."/>
            <person name="Kirkegaard R.H."/>
            <person name="Michaelsen T.Y."/>
            <person name="Andersen M.H."/>
            <person name="Karst S.M."/>
            <person name="Dueholm M.S."/>
            <person name="Nielsen P.H."/>
            <person name="Albertsen M."/>
        </authorList>
    </citation>
    <scope>NUCLEOTIDE SEQUENCE [LARGE SCALE GENOMIC DNA]</scope>
    <source>
        <strain evidence="9">AalE_18-Q3-R2-46_BAT3C.188</strain>
        <strain evidence="10">Ega_18-Q3-R5-49_MAXAC.001</strain>
        <strain evidence="11">Ribe_18-Q3-R11-54_MAXAC.001</strain>
    </source>
</reference>
<dbReference type="PRINTS" id="PR00125">
    <property type="entry name" value="ATPASEDELTA"/>
</dbReference>
<dbReference type="InterPro" id="IPR000711">
    <property type="entry name" value="ATPase_OSCP/dsu"/>
</dbReference>
<evidence type="ECO:0000256" key="2">
    <source>
        <dbReference type="ARBA" id="ARBA00022448"/>
    </source>
</evidence>
<evidence type="ECO:0000256" key="1">
    <source>
        <dbReference type="ARBA" id="ARBA00004370"/>
    </source>
</evidence>
<dbReference type="EMBL" id="JADIXZ010000004">
    <property type="protein sequence ID" value="MBK6300882.1"/>
    <property type="molecule type" value="Genomic_DNA"/>
</dbReference>
<dbReference type="Pfam" id="PF00213">
    <property type="entry name" value="OSCP"/>
    <property type="match status" value="1"/>
</dbReference>
<dbReference type="AlphaFoldDB" id="A0A935MFT3"/>
<evidence type="ECO:0000313" key="12">
    <source>
        <dbReference type="Proteomes" id="UP000718281"/>
    </source>
</evidence>
<dbReference type="GO" id="GO:0046933">
    <property type="term" value="F:proton-transporting ATP synthase activity, rotational mechanism"/>
    <property type="evidence" value="ECO:0007669"/>
    <property type="project" value="UniProtKB-UniRule"/>
</dbReference>
<dbReference type="NCBIfam" id="NF009967">
    <property type="entry name" value="PRK13430.1"/>
    <property type="match status" value="1"/>
</dbReference>
<organism evidence="10 13">
    <name type="scientific">Candidatus Phosphoribacter hodrii</name>
    <dbReference type="NCBI Taxonomy" id="2953743"/>
    <lineage>
        <taxon>Bacteria</taxon>
        <taxon>Bacillati</taxon>
        <taxon>Actinomycetota</taxon>
        <taxon>Actinomycetes</taxon>
        <taxon>Micrococcales</taxon>
        <taxon>Dermatophilaceae</taxon>
        <taxon>Candidatus Phosphoribacter</taxon>
    </lineage>
</organism>
<keyword evidence="6 8" id="KW-0139">CF(1)</keyword>
<dbReference type="PROSITE" id="PS00389">
    <property type="entry name" value="ATPASE_DELTA"/>
    <property type="match status" value="1"/>
</dbReference>
<dbReference type="EMBL" id="JADJIB010000001">
    <property type="protein sequence ID" value="MBK7271632.1"/>
    <property type="molecule type" value="Genomic_DNA"/>
</dbReference>
<evidence type="ECO:0000256" key="3">
    <source>
        <dbReference type="ARBA" id="ARBA00022781"/>
    </source>
</evidence>
<comment type="function">
    <text evidence="8">F(1)F(0) ATP synthase produces ATP from ADP in the presence of a proton or sodium gradient. F-type ATPases consist of two structural domains, F(1) containing the extramembraneous catalytic core and F(0) containing the membrane proton channel, linked together by a central stalk and a peripheral stalk. During catalysis, ATP synthesis in the catalytic domain of F(1) is coupled via a rotary mechanism of the central stalk subunits to proton translocation.</text>
</comment>
<proteinExistence type="inferred from homology"/>
<comment type="caution">
    <text evidence="10">The sequence shown here is derived from an EMBL/GenBank/DDBJ whole genome shotgun (WGS) entry which is preliminary data.</text>
</comment>
<comment type="subcellular location">
    <subcellularLocation>
        <location evidence="8">Cell membrane</location>
        <topology evidence="8">Peripheral membrane protein</topology>
    </subcellularLocation>
    <subcellularLocation>
        <location evidence="1">Membrane</location>
    </subcellularLocation>
</comment>
<keyword evidence="4 8" id="KW-0406">Ion transport</keyword>
<evidence type="ECO:0000256" key="4">
    <source>
        <dbReference type="ARBA" id="ARBA00023065"/>
    </source>
</evidence>
<keyword evidence="2 8" id="KW-0813">Transport</keyword>
<keyword evidence="3 8" id="KW-0375">Hydrogen ion transport</keyword>
<accession>A0A935MFT3</accession>
<keyword evidence="8" id="KW-1003">Cell membrane</keyword>
<name>A0A935MFT3_9MICO</name>
<dbReference type="Proteomes" id="UP000726105">
    <property type="component" value="Unassembled WGS sequence"/>
</dbReference>
<dbReference type="GO" id="GO:0045259">
    <property type="term" value="C:proton-transporting ATP synthase complex"/>
    <property type="evidence" value="ECO:0007669"/>
    <property type="project" value="UniProtKB-KW"/>
</dbReference>
<protein>
    <recommendedName>
        <fullName evidence="8">ATP synthase subunit delta</fullName>
    </recommendedName>
    <alternativeName>
        <fullName evidence="8">ATP synthase F(1) sector subunit delta</fullName>
    </alternativeName>
    <alternativeName>
        <fullName evidence="8">F-type ATPase subunit delta</fullName>
        <shortName evidence="8">F-ATPase subunit delta</shortName>
    </alternativeName>
</protein>
<evidence type="ECO:0000256" key="7">
    <source>
        <dbReference type="ARBA" id="ARBA00023310"/>
    </source>
</evidence>
<dbReference type="Proteomes" id="UP000886632">
    <property type="component" value="Unassembled WGS sequence"/>
</dbReference>
<dbReference type="Proteomes" id="UP000718281">
    <property type="component" value="Unassembled WGS sequence"/>
</dbReference>
<sequence length="274" mass="28864">MQGSSRASAAHGQRALDALLAGGPGRAVEPAALADDLFGVCGALESSAALRRALTDPTREASAKGELVRRLFADKVGAPAVQLVTSVVGQRWSTERDLVDTVEDFAVQALASGALARGGADAVEDELFRFERIVAGTPSLRDAVTDRRATPAARAEVIQALLAGKAQPETLRLARQAVLGARGRRFDRVIAGYLAIIATRREQLSATVTSAIDLDADQSQRLAAALTRIYGKPVHLKVVLDPQIVGGIRVQIGDEVVDGTVLRKLEGARRHLGG</sequence>
<dbReference type="GO" id="GO:0005886">
    <property type="term" value="C:plasma membrane"/>
    <property type="evidence" value="ECO:0007669"/>
    <property type="project" value="UniProtKB-SubCell"/>
</dbReference>
<dbReference type="InterPro" id="IPR020781">
    <property type="entry name" value="ATPase_OSCP/d_CS"/>
</dbReference>